<feature type="transmembrane region" description="Helical" evidence="4">
    <location>
        <begin position="75"/>
        <end position="95"/>
    </location>
</feature>
<feature type="transmembrane region" description="Helical" evidence="4">
    <location>
        <begin position="27"/>
        <end position="45"/>
    </location>
</feature>
<accession>A0A432Y788</accession>
<evidence type="ECO:0000313" key="6">
    <source>
        <dbReference type="EMBL" id="RUO56706.1"/>
    </source>
</evidence>
<reference evidence="7" key="1">
    <citation type="journal article" date="2018" name="Front. Microbiol.">
        <title>Genome-Based Analysis Reveals the Taxonomy and Diversity of the Family Idiomarinaceae.</title>
        <authorList>
            <person name="Liu Y."/>
            <person name="Lai Q."/>
            <person name="Shao Z."/>
        </authorList>
    </citation>
    <scope>NUCLEOTIDE SEQUENCE [LARGE SCALE GENOMIC DNA]</scope>
    <source>
        <strain evidence="7">PO-M2</strain>
    </source>
</reference>
<evidence type="ECO:0000256" key="1">
    <source>
        <dbReference type="ARBA" id="ARBA00001946"/>
    </source>
</evidence>
<protein>
    <recommendedName>
        <fullName evidence="2">diguanylate cyclase</fullName>
        <ecNumber evidence="2">2.7.7.65</ecNumber>
    </recommendedName>
</protein>
<dbReference type="Proteomes" id="UP000287649">
    <property type="component" value="Unassembled WGS sequence"/>
</dbReference>
<keyword evidence="4" id="KW-0812">Transmembrane</keyword>
<evidence type="ECO:0000313" key="7">
    <source>
        <dbReference type="Proteomes" id="UP000287649"/>
    </source>
</evidence>
<dbReference type="InterPro" id="IPR043128">
    <property type="entry name" value="Rev_trsase/Diguanyl_cyclase"/>
</dbReference>
<feature type="domain" description="GGDEF" evidence="5">
    <location>
        <begin position="206"/>
        <end position="338"/>
    </location>
</feature>
<dbReference type="InterPro" id="IPR000160">
    <property type="entry name" value="GGDEF_dom"/>
</dbReference>
<organism evidence="6 7">
    <name type="scientific">Pseudidiomarina homiensis</name>
    <dbReference type="NCBI Taxonomy" id="364198"/>
    <lineage>
        <taxon>Bacteria</taxon>
        <taxon>Pseudomonadati</taxon>
        <taxon>Pseudomonadota</taxon>
        <taxon>Gammaproteobacteria</taxon>
        <taxon>Alteromonadales</taxon>
        <taxon>Idiomarinaceae</taxon>
        <taxon>Pseudidiomarina</taxon>
    </lineage>
</organism>
<dbReference type="EC" id="2.7.7.65" evidence="2"/>
<evidence type="ECO:0000259" key="5">
    <source>
        <dbReference type="PROSITE" id="PS50887"/>
    </source>
</evidence>
<dbReference type="GO" id="GO:0043709">
    <property type="term" value="P:cell adhesion involved in single-species biofilm formation"/>
    <property type="evidence" value="ECO:0007669"/>
    <property type="project" value="TreeGrafter"/>
</dbReference>
<feature type="transmembrane region" description="Helical" evidence="4">
    <location>
        <begin position="144"/>
        <end position="166"/>
    </location>
</feature>
<keyword evidence="4" id="KW-1133">Transmembrane helix</keyword>
<dbReference type="SUPFAM" id="SSF55073">
    <property type="entry name" value="Nucleotide cyclase"/>
    <property type="match status" value="1"/>
</dbReference>
<dbReference type="NCBIfam" id="TIGR00254">
    <property type="entry name" value="GGDEF"/>
    <property type="match status" value="1"/>
</dbReference>
<evidence type="ECO:0000256" key="3">
    <source>
        <dbReference type="ARBA" id="ARBA00034247"/>
    </source>
</evidence>
<dbReference type="PANTHER" id="PTHR45138">
    <property type="entry name" value="REGULATORY COMPONENTS OF SENSORY TRANSDUCTION SYSTEM"/>
    <property type="match status" value="1"/>
</dbReference>
<sequence>MQRTVKTNHASADELLQKFKIKVTGNIIWAGGITELLLSIAQFLLGNTMQALIILVAGVFFTVMAWLYQSRRIPLPVRIAFVALLTVISVMSIHLNGHIGVYWTYPLLVACFFVFSGAAGILSALLLTIIFSTTAMLTMPMDDGWRIAATLIIICVLGSVFVVLLAELQKLLRQMVVTDTLTGLQNRHLVTQVLEKSIYSHSRYARPASIIMADLDHFKQLNDQHGHLFGDQILKQVAERMHTVLRKEDQLFRVGGEEFLIVLPATKLTEAMHVAEKLRALIADSAFNGKTATVTVTLSLGVAELVTGQSWVDWLNAADTALLEAKRKGRNQVRKASNAAREASVET</sequence>
<dbReference type="SMART" id="SM00267">
    <property type="entry name" value="GGDEF"/>
    <property type="match status" value="1"/>
</dbReference>
<dbReference type="Pfam" id="PF00990">
    <property type="entry name" value="GGDEF"/>
    <property type="match status" value="1"/>
</dbReference>
<keyword evidence="7" id="KW-1185">Reference proteome</keyword>
<evidence type="ECO:0000256" key="2">
    <source>
        <dbReference type="ARBA" id="ARBA00012528"/>
    </source>
</evidence>
<dbReference type="CDD" id="cd01949">
    <property type="entry name" value="GGDEF"/>
    <property type="match status" value="1"/>
</dbReference>
<dbReference type="RefSeq" id="WP_126772168.1">
    <property type="nucleotide sequence ID" value="NZ_PIPX01000001.1"/>
</dbReference>
<dbReference type="GO" id="GO:1902201">
    <property type="term" value="P:negative regulation of bacterial-type flagellum-dependent cell motility"/>
    <property type="evidence" value="ECO:0007669"/>
    <property type="project" value="TreeGrafter"/>
</dbReference>
<dbReference type="GO" id="GO:0005886">
    <property type="term" value="C:plasma membrane"/>
    <property type="evidence" value="ECO:0007669"/>
    <property type="project" value="TreeGrafter"/>
</dbReference>
<name>A0A432Y788_9GAMM</name>
<comment type="cofactor">
    <cofactor evidence="1">
        <name>Mg(2+)</name>
        <dbReference type="ChEBI" id="CHEBI:18420"/>
    </cofactor>
</comment>
<evidence type="ECO:0000256" key="4">
    <source>
        <dbReference type="SAM" id="Phobius"/>
    </source>
</evidence>
<dbReference type="EMBL" id="PIPX01000001">
    <property type="protein sequence ID" value="RUO56706.1"/>
    <property type="molecule type" value="Genomic_DNA"/>
</dbReference>
<dbReference type="InterPro" id="IPR050469">
    <property type="entry name" value="Diguanylate_Cyclase"/>
</dbReference>
<dbReference type="FunFam" id="3.30.70.270:FF:000001">
    <property type="entry name" value="Diguanylate cyclase domain protein"/>
    <property type="match status" value="1"/>
</dbReference>
<dbReference type="InterPro" id="IPR029787">
    <property type="entry name" value="Nucleotide_cyclase"/>
</dbReference>
<dbReference type="OrthoDB" id="9812260at2"/>
<gene>
    <name evidence="6" type="ORF">CWI70_08240</name>
</gene>
<comment type="caution">
    <text evidence="6">The sequence shown here is derived from an EMBL/GenBank/DDBJ whole genome shotgun (WGS) entry which is preliminary data.</text>
</comment>
<keyword evidence="4" id="KW-0472">Membrane</keyword>
<feature type="transmembrane region" description="Helical" evidence="4">
    <location>
        <begin position="107"/>
        <end position="132"/>
    </location>
</feature>
<dbReference type="PROSITE" id="PS50887">
    <property type="entry name" value="GGDEF"/>
    <property type="match status" value="1"/>
</dbReference>
<comment type="catalytic activity">
    <reaction evidence="3">
        <text>2 GTP = 3',3'-c-di-GMP + 2 diphosphate</text>
        <dbReference type="Rhea" id="RHEA:24898"/>
        <dbReference type="ChEBI" id="CHEBI:33019"/>
        <dbReference type="ChEBI" id="CHEBI:37565"/>
        <dbReference type="ChEBI" id="CHEBI:58805"/>
        <dbReference type="EC" id="2.7.7.65"/>
    </reaction>
</comment>
<dbReference type="GO" id="GO:0052621">
    <property type="term" value="F:diguanylate cyclase activity"/>
    <property type="evidence" value="ECO:0007669"/>
    <property type="project" value="UniProtKB-EC"/>
</dbReference>
<dbReference type="PANTHER" id="PTHR45138:SF9">
    <property type="entry name" value="DIGUANYLATE CYCLASE DGCM-RELATED"/>
    <property type="match status" value="1"/>
</dbReference>
<dbReference type="AlphaFoldDB" id="A0A432Y788"/>
<proteinExistence type="predicted"/>
<feature type="transmembrane region" description="Helical" evidence="4">
    <location>
        <begin position="51"/>
        <end position="68"/>
    </location>
</feature>
<dbReference type="Gene3D" id="3.30.70.270">
    <property type="match status" value="1"/>
</dbReference>